<feature type="compositionally biased region" description="Polar residues" evidence="1">
    <location>
        <begin position="149"/>
        <end position="159"/>
    </location>
</feature>
<accession>A0A6A5WT79</accession>
<protein>
    <submittedName>
        <fullName evidence="2">Uncharacterized protein</fullName>
    </submittedName>
</protein>
<dbReference type="EMBL" id="ML977587">
    <property type="protein sequence ID" value="KAF2000786.1"/>
    <property type="molecule type" value="Genomic_DNA"/>
</dbReference>
<sequence length="208" mass="23293">MASTYLGRGTGFQPPSQLFKFHLCKSQSRWQFKLHNFSHACRSSSLRASPCTQEMEAQPHTRRTGRVSNVEKTAAEFQGRVAFPISIFEFVGGNAPAPAPAPQVPVALSRHPTISDNRRRVFRTHHRSDWRKAANQRHGDPPILKPVTSRPNLNHTSIQLHPAMTSKRERGGASLRGLAALGLFRASRSLFTKPFHFADKEKVTKHAL</sequence>
<feature type="region of interest" description="Disordered" evidence="1">
    <location>
        <begin position="128"/>
        <end position="171"/>
    </location>
</feature>
<evidence type="ECO:0000256" key="1">
    <source>
        <dbReference type="SAM" id="MobiDB-lite"/>
    </source>
</evidence>
<keyword evidence="3" id="KW-1185">Reference proteome</keyword>
<evidence type="ECO:0000313" key="3">
    <source>
        <dbReference type="Proteomes" id="UP000799779"/>
    </source>
</evidence>
<reference evidence="2" key="1">
    <citation type="journal article" date="2020" name="Stud. Mycol.">
        <title>101 Dothideomycetes genomes: a test case for predicting lifestyles and emergence of pathogens.</title>
        <authorList>
            <person name="Haridas S."/>
            <person name="Albert R."/>
            <person name="Binder M."/>
            <person name="Bloem J."/>
            <person name="Labutti K."/>
            <person name="Salamov A."/>
            <person name="Andreopoulos B."/>
            <person name="Baker S."/>
            <person name="Barry K."/>
            <person name="Bills G."/>
            <person name="Bluhm B."/>
            <person name="Cannon C."/>
            <person name="Castanera R."/>
            <person name="Culley D."/>
            <person name="Daum C."/>
            <person name="Ezra D."/>
            <person name="Gonzalez J."/>
            <person name="Henrissat B."/>
            <person name="Kuo A."/>
            <person name="Liang C."/>
            <person name="Lipzen A."/>
            <person name="Lutzoni F."/>
            <person name="Magnuson J."/>
            <person name="Mondo S."/>
            <person name="Nolan M."/>
            <person name="Ohm R."/>
            <person name="Pangilinan J."/>
            <person name="Park H.-J."/>
            <person name="Ramirez L."/>
            <person name="Alfaro M."/>
            <person name="Sun H."/>
            <person name="Tritt A."/>
            <person name="Yoshinaga Y."/>
            <person name="Zwiers L.-H."/>
            <person name="Turgeon B."/>
            <person name="Goodwin S."/>
            <person name="Spatafora J."/>
            <person name="Crous P."/>
            <person name="Grigoriev I."/>
        </authorList>
    </citation>
    <scope>NUCLEOTIDE SEQUENCE</scope>
    <source>
        <strain evidence="2">CBS 123094</strain>
    </source>
</reference>
<name>A0A6A5WT79_9PLEO</name>
<proteinExistence type="predicted"/>
<evidence type="ECO:0000313" key="2">
    <source>
        <dbReference type="EMBL" id="KAF2000786.1"/>
    </source>
</evidence>
<dbReference type="Proteomes" id="UP000799779">
    <property type="component" value="Unassembled WGS sequence"/>
</dbReference>
<gene>
    <name evidence="2" type="ORF">P154DRAFT_575836</name>
</gene>
<organism evidence="2 3">
    <name type="scientific">Amniculicola lignicola CBS 123094</name>
    <dbReference type="NCBI Taxonomy" id="1392246"/>
    <lineage>
        <taxon>Eukaryota</taxon>
        <taxon>Fungi</taxon>
        <taxon>Dikarya</taxon>
        <taxon>Ascomycota</taxon>
        <taxon>Pezizomycotina</taxon>
        <taxon>Dothideomycetes</taxon>
        <taxon>Pleosporomycetidae</taxon>
        <taxon>Pleosporales</taxon>
        <taxon>Amniculicolaceae</taxon>
        <taxon>Amniculicola</taxon>
    </lineage>
</organism>
<dbReference type="AlphaFoldDB" id="A0A6A5WT79"/>